<organism evidence="2">
    <name type="scientific">Mytilinidion resinicola</name>
    <dbReference type="NCBI Taxonomy" id="574789"/>
    <lineage>
        <taxon>Eukaryota</taxon>
        <taxon>Fungi</taxon>
        <taxon>Dikarya</taxon>
        <taxon>Ascomycota</taxon>
        <taxon>Pezizomycotina</taxon>
        <taxon>Dothideomycetes</taxon>
        <taxon>Pleosporomycetidae</taxon>
        <taxon>Mytilinidiales</taxon>
        <taxon>Mytilinidiaceae</taxon>
        <taxon>Mytilinidion</taxon>
    </lineage>
</organism>
<protein>
    <submittedName>
        <fullName evidence="2 4">Uncharacterized protein</fullName>
    </submittedName>
</protein>
<name>A0A6A6YQC3_9PEZI</name>
<evidence type="ECO:0000313" key="3">
    <source>
        <dbReference type="Proteomes" id="UP000504636"/>
    </source>
</evidence>
<gene>
    <name evidence="2 4" type="ORF">BDZ99DRAFT_570815</name>
</gene>
<reference evidence="4" key="3">
    <citation type="submission" date="2025-04" db="UniProtKB">
        <authorList>
            <consortium name="RefSeq"/>
        </authorList>
    </citation>
    <scope>IDENTIFICATION</scope>
    <source>
        <strain evidence="4">CBS 304.34</strain>
    </source>
</reference>
<evidence type="ECO:0000313" key="4">
    <source>
        <dbReference type="RefSeq" id="XP_033577178.1"/>
    </source>
</evidence>
<dbReference type="RefSeq" id="XP_033577178.1">
    <property type="nucleotide sequence ID" value="XM_033728031.1"/>
</dbReference>
<evidence type="ECO:0000256" key="1">
    <source>
        <dbReference type="SAM" id="MobiDB-lite"/>
    </source>
</evidence>
<dbReference type="Proteomes" id="UP000504636">
    <property type="component" value="Unplaced"/>
</dbReference>
<evidence type="ECO:0000313" key="2">
    <source>
        <dbReference type="EMBL" id="KAF2810214.1"/>
    </source>
</evidence>
<feature type="compositionally biased region" description="Polar residues" evidence="1">
    <location>
        <begin position="1"/>
        <end position="33"/>
    </location>
</feature>
<proteinExistence type="predicted"/>
<dbReference type="EMBL" id="MU003700">
    <property type="protein sequence ID" value="KAF2810214.1"/>
    <property type="molecule type" value="Genomic_DNA"/>
</dbReference>
<dbReference type="AlphaFoldDB" id="A0A6A6YQC3"/>
<dbReference type="OrthoDB" id="10429590at2759"/>
<keyword evidence="3" id="KW-1185">Reference proteome</keyword>
<reference evidence="2 4" key="1">
    <citation type="journal article" date="2020" name="Stud. Mycol.">
        <title>101 Dothideomycetes genomes: a test case for predicting lifestyles and emergence of pathogens.</title>
        <authorList>
            <person name="Haridas S."/>
            <person name="Albert R."/>
            <person name="Binder M."/>
            <person name="Bloem J."/>
            <person name="Labutti K."/>
            <person name="Salamov A."/>
            <person name="Andreopoulos B."/>
            <person name="Baker S."/>
            <person name="Barry K."/>
            <person name="Bills G."/>
            <person name="Bluhm B."/>
            <person name="Cannon C."/>
            <person name="Castanera R."/>
            <person name="Culley D."/>
            <person name="Daum C."/>
            <person name="Ezra D."/>
            <person name="Gonzalez J."/>
            <person name="Henrissat B."/>
            <person name="Kuo A."/>
            <person name="Liang C."/>
            <person name="Lipzen A."/>
            <person name="Lutzoni F."/>
            <person name="Magnuson J."/>
            <person name="Mondo S."/>
            <person name="Nolan M."/>
            <person name="Ohm R."/>
            <person name="Pangilinan J."/>
            <person name="Park H.-J."/>
            <person name="Ramirez L."/>
            <person name="Alfaro M."/>
            <person name="Sun H."/>
            <person name="Tritt A."/>
            <person name="Yoshinaga Y."/>
            <person name="Zwiers L.-H."/>
            <person name="Turgeon B."/>
            <person name="Goodwin S."/>
            <person name="Spatafora J."/>
            <person name="Crous P."/>
            <person name="Grigoriev I."/>
        </authorList>
    </citation>
    <scope>NUCLEOTIDE SEQUENCE</scope>
    <source>
        <strain evidence="2 4">CBS 304.34</strain>
    </source>
</reference>
<accession>A0A6A6YQC3</accession>
<sequence>MSSEDYPSSAMPRTNLSSSSNRPNITLPSQDQNFPDGPPPDYYQYESRPADSDTIPWQCCVCGPSIANLLRVGHATPASVFHPANCKQCRHSVCRQCHVEKSFQAVPQEIHDQIKRVWISTVISSRKPNIFVRASAHLWARLGKKEDETKADMKCTCCRERFSEFWATFRNKN</sequence>
<reference evidence="4" key="2">
    <citation type="submission" date="2020-04" db="EMBL/GenBank/DDBJ databases">
        <authorList>
            <consortium name="NCBI Genome Project"/>
        </authorList>
    </citation>
    <scope>NUCLEOTIDE SEQUENCE</scope>
    <source>
        <strain evidence="4">CBS 304.34</strain>
    </source>
</reference>
<feature type="region of interest" description="Disordered" evidence="1">
    <location>
        <begin position="1"/>
        <end position="49"/>
    </location>
</feature>
<dbReference type="GeneID" id="54468924"/>